<evidence type="ECO:0000256" key="7">
    <source>
        <dbReference type="ARBA" id="ARBA00022989"/>
    </source>
</evidence>
<name>A0A0P6XJR1_9CHLR</name>
<dbReference type="Pfam" id="PF13506">
    <property type="entry name" value="Glyco_transf_21"/>
    <property type="match status" value="1"/>
</dbReference>
<evidence type="ECO:0000256" key="8">
    <source>
        <dbReference type="ARBA" id="ARBA00023136"/>
    </source>
</evidence>
<dbReference type="AlphaFoldDB" id="A0A0P6XJR1"/>
<protein>
    <recommendedName>
        <fullName evidence="11">Ceramide glucosyltransferase</fullName>
    </recommendedName>
</protein>
<dbReference type="RefSeq" id="WP_054537236.1">
    <property type="nucleotide sequence ID" value="NZ_LGKP01000040.1"/>
</dbReference>
<dbReference type="EMBL" id="LGKP01000040">
    <property type="protein sequence ID" value="KPL80342.1"/>
    <property type="molecule type" value="Genomic_DNA"/>
</dbReference>
<proteinExistence type="predicted"/>
<dbReference type="Proteomes" id="UP000050277">
    <property type="component" value="Unassembled WGS sequence"/>
</dbReference>
<organism evidence="9 10">
    <name type="scientific">Herpetosiphon geysericola</name>
    <dbReference type="NCBI Taxonomy" id="70996"/>
    <lineage>
        <taxon>Bacteria</taxon>
        <taxon>Bacillati</taxon>
        <taxon>Chloroflexota</taxon>
        <taxon>Chloroflexia</taxon>
        <taxon>Herpetosiphonales</taxon>
        <taxon>Herpetosiphonaceae</taxon>
        <taxon>Herpetosiphon</taxon>
    </lineage>
</organism>
<evidence type="ECO:0000313" key="9">
    <source>
        <dbReference type="EMBL" id="KPL80342.1"/>
    </source>
</evidence>
<dbReference type="SUPFAM" id="SSF53448">
    <property type="entry name" value="Nucleotide-diphospho-sugar transferases"/>
    <property type="match status" value="1"/>
</dbReference>
<keyword evidence="7" id="KW-1133">Transmembrane helix</keyword>
<sequence length="388" mass="44305">MRLLALWYLLDRCWRWLMLRRFFAKPKPAEPAVWPSIDLIQPLTHGVFDLATTLEQRLKLRYSGQLNHYWVVDRADQATFAICAALQKNNPTHAITILQIEPDWGRLASKLGKMRAALAHAQAEVVWFVDDDITLPPDGLRQAIPYLLQSQVGAIFGLACYTNWQNLPSALMSNFVNANALPSYVGLAALTEPYTITGHQFALQRSVFEQIGGFEAMDGRIDDDHELARRVQAHGLRNLQTPLIYTVDNYFATLKAYGLQMERWFTIPRVSMLPELKQRDKFVTGLTSVAQPIPPLLALASLPNPKLRPWLLACLAAQLSLHVWQMRRYCQQATPWWAWPLSILGTLLDPLLMLWGLLGDDTIVWRGERMRLRHLAAAQWLGKEQNHD</sequence>
<keyword evidence="5" id="KW-0808">Transferase</keyword>
<evidence type="ECO:0000256" key="3">
    <source>
        <dbReference type="ARBA" id="ARBA00004991"/>
    </source>
</evidence>
<keyword evidence="8" id="KW-0472">Membrane</keyword>
<keyword evidence="6" id="KW-0812">Transmembrane</keyword>
<evidence type="ECO:0000256" key="1">
    <source>
        <dbReference type="ARBA" id="ARBA00004141"/>
    </source>
</evidence>
<dbReference type="GO" id="GO:0008120">
    <property type="term" value="F:ceramide glucosyltransferase activity"/>
    <property type="evidence" value="ECO:0007669"/>
    <property type="project" value="TreeGrafter"/>
</dbReference>
<dbReference type="InterPro" id="IPR025993">
    <property type="entry name" value="Ceramide_glucosylTrfase"/>
</dbReference>
<evidence type="ECO:0000256" key="6">
    <source>
        <dbReference type="ARBA" id="ARBA00022692"/>
    </source>
</evidence>
<comment type="pathway">
    <text evidence="3">Sphingolipid metabolism.</text>
</comment>
<dbReference type="OrthoDB" id="3766716at2"/>
<accession>A0A0P6XJR1</accession>
<comment type="pathway">
    <text evidence="2">Lipid metabolism; sphingolipid metabolism.</text>
</comment>
<evidence type="ECO:0000256" key="5">
    <source>
        <dbReference type="ARBA" id="ARBA00022679"/>
    </source>
</evidence>
<evidence type="ECO:0000256" key="4">
    <source>
        <dbReference type="ARBA" id="ARBA00022676"/>
    </source>
</evidence>
<dbReference type="InterPro" id="IPR029044">
    <property type="entry name" value="Nucleotide-diphossugar_trans"/>
</dbReference>
<dbReference type="GO" id="GO:0016020">
    <property type="term" value="C:membrane"/>
    <property type="evidence" value="ECO:0007669"/>
    <property type="project" value="UniProtKB-SubCell"/>
</dbReference>
<keyword evidence="4" id="KW-0328">Glycosyltransferase</keyword>
<gene>
    <name evidence="9" type="ORF">SE18_25230</name>
</gene>
<comment type="caution">
    <text evidence="9">The sequence shown here is derived from an EMBL/GenBank/DDBJ whole genome shotgun (WGS) entry which is preliminary data.</text>
</comment>
<reference evidence="9 10" key="1">
    <citation type="submission" date="2015-07" db="EMBL/GenBank/DDBJ databases">
        <title>Whole genome sequence of Herpetosiphon geysericola DSM 7119.</title>
        <authorList>
            <person name="Hemp J."/>
            <person name="Ward L.M."/>
            <person name="Pace L.A."/>
            <person name="Fischer W.W."/>
        </authorList>
    </citation>
    <scope>NUCLEOTIDE SEQUENCE [LARGE SCALE GENOMIC DNA]</scope>
    <source>
        <strain evidence="9 10">DSM 7119</strain>
    </source>
</reference>
<dbReference type="Gene3D" id="3.90.550.10">
    <property type="entry name" value="Spore Coat Polysaccharide Biosynthesis Protein SpsA, Chain A"/>
    <property type="match status" value="1"/>
</dbReference>
<dbReference type="GO" id="GO:0006679">
    <property type="term" value="P:glucosylceramide biosynthetic process"/>
    <property type="evidence" value="ECO:0007669"/>
    <property type="project" value="TreeGrafter"/>
</dbReference>
<keyword evidence="10" id="KW-1185">Reference proteome</keyword>
<dbReference type="STRING" id="70996.SE18_25230"/>
<evidence type="ECO:0000256" key="2">
    <source>
        <dbReference type="ARBA" id="ARBA00004760"/>
    </source>
</evidence>
<comment type="subcellular location">
    <subcellularLocation>
        <location evidence="1">Membrane</location>
        <topology evidence="1">Multi-pass membrane protein</topology>
    </subcellularLocation>
</comment>
<dbReference type="PANTHER" id="PTHR12726:SF0">
    <property type="entry name" value="CERAMIDE GLUCOSYLTRANSFERASE"/>
    <property type="match status" value="1"/>
</dbReference>
<evidence type="ECO:0000313" key="10">
    <source>
        <dbReference type="Proteomes" id="UP000050277"/>
    </source>
</evidence>
<dbReference type="PANTHER" id="PTHR12726">
    <property type="entry name" value="CERAMIDE GLUCOSYLTRANSFERASE"/>
    <property type="match status" value="1"/>
</dbReference>
<evidence type="ECO:0008006" key="11">
    <source>
        <dbReference type="Google" id="ProtNLM"/>
    </source>
</evidence>